<dbReference type="RefSeq" id="WP_191142037.1">
    <property type="nucleotide sequence ID" value="NZ_JACXAH010000012.1"/>
</dbReference>
<keyword evidence="3" id="KW-1185">Reference proteome</keyword>
<keyword evidence="1" id="KW-0732">Signal</keyword>
<comment type="caution">
    <text evidence="2">The sequence shown here is derived from an EMBL/GenBank/DDBJ whole genome shotgun (WGS) entry which is preliminary data.</text>
</comment>
<accession>A0A926N9Z7</accession>
<sequence length="136" mass="16193">MSTKRWNAYLTLMRLGGSLFAAELNQLSMRQIASHPEIRFDLWIMKQFQVLPTDPRYLSLTQEQRDLLWEGFLLDHPEIEKKMEQTMQDDDFEQAYQALEDSGVMKAENTSEIIHNFQQFVDIQSDDWEEITWDES</sequence>
<gene>
    <name evidence="2" type="ORF">IC620_09520</name>
</gene>
<dbReference type="EMBL" id="JACXAH010000012">
    <property type="protein sequence ID" value="MBD1372592.1"/>
    <property type="molecule type" value="Genomic_DNA"/>
</dbReference>
<dbReference type="AlphaFoldDB" id="A0A926N9Z7"/>
<evidence type="ECO:0000256" key="1">
    <source>
        <dbReference type="SAM" id="SignalP"/>
    </source>
</evidence>
<proteinExistence type="predicted"/>
<dbReference type="Proteomes" id="UP000661691">
    <property type="component" value="Unassembled WGS sequence"/>
</dbReference>
<evidence type="ECO:0000313" key="2">
    <source>
        <dbReference type="EMBL" id="MBD1372592.1"/>
    </source>
</evidence>
<feature type="signal peptide" evidence="1">
    <location>
        <begin position="1"/>
        <end position="21"/>
    </location>
</feature>
<evidence type="ECO:0000313" key="3">
    <source>
        <dbReference type="Proteomes" id="UP000661691"/>
    </source>
</evidence>
<name>A0A926N9Z7_9BACL</name>
<organism evidence="2 3">
    <name type="scientific">Polycladospora coralii</name>
    <dbReference type="NCBI Taxonomy" id="2771432"/>
    <lineage>
        <taxon>Bacteria</taxon>
        <taxon>Bacillati</taxon>
        <taxon>Bacillota</taxon>
        <taxon>Bacilli</taxon>
        <taxon>Bacillales</taxon>
        <taxon>Thermoactinomycetaceae</taxon>
        <taxon>Polycladospora</taxon>
    </lineage>
</organism>
<feature type="chain" id="PRO_5039101836" evidence="1">
    <location>
        <begin position="22"/>
        <end position="136"/>
    </location>
</feature>
<reference evidence="2" key="1">
    <citation type="submission" date="2020-09" db="EMBL/GenBank/DDBJ databases">
        <title>A novel bacterium of genus Hazenella, isolated from South China Sea.</title>
        <authorList>
            <person name="Huang H."/>
            <person name="Mo K."/>
            <person name="Hu Y."/>
        </authorList>
    </citation>
    <scope>NUCLEOTIDE SEQUENCE</scope>
    <source>
        <strain evidence="2">IB182357</strain>
    </source>
</reference>
<protein>
    <submittedName>
        <fullName evidence="2">Uncharacterized protein</fullName>
    </submittedName>
</protein>